<evidence type="ECO:0000256" key="6">
    <source>
        <dbReference type="ARBA" id="ARBA00022741"/>
    </source>
</evidence>
<protein>
    <submittedName>
        <fullName evidence="9">Putative cytoplasmic protein YdiU</fullName>
    </submittedName>
</protein>
<name>A0A376VH94_ECOLX</name>
<reference evidence="9 10" key="1">
    <citation type="submission" date="2018-06" db="EMBL/GenBank/DDBJ databases">
        <authorList>
            <consortium name="Pathogen Informatics"/>
            <person name="Doyle S."/>
        </authorList>
    </citation>
    <scope>NUCLEOTIDE SEQUENCE [LARGE SCALE GENOMIC DNA]</scope>
    <source>
        <strain evidence="9 10">NCTC9077</strain>
    </source>
</reference>
<comment type="similarity">
    <text evidence="2">Belongs to the SELO family.</text>
</comment>
<dbReference type="PANTHER" id="PTHR32057">
    <property type="entry name" value="PROTEIN ADENYLYLTRANSFERASE SELO, MITOCHONDRIAL"/>
    <property type="match status" value="1"/>
</dbReference>
<dbReference type="AlphaFoldDB" id="A0A376VH94"/>
<evidence type="ECO:0000256" key="3">
    <source>
        <dbReference type="ARBA" id="ARBA00022679"/>
    </source>
</evidence>
<evidence type="ECO:0000313" key="9">
    <source>
        <dbReference type="EMBL" id="STJ11136.1"/>
    </source>
</evidence>
<keyword evidence="7" id="KW-0067">ATP-binding</keyword>
<dbReference type="PANTHER" id="PTHR32057:SF14">
    <property type="entry name" value="PROTEIN ADENYLYLTRANSFERASE SELO, MITOCHONDRIAL"/>
    <property type="match status" value="1"/>
</dbReference>
<dbReference type="Pfam" id="PF02696">
    <property type="entry name" value="SelO"/>
    <property type="match status" value="1"/>
</dbReference>
<evidence type="ECO:0000256" key="2">
    <source>
        <dbReference type="ARBA" id="ARBA00009747"/>
    </source>
</evidence>
<comment type="cofactor">
    <cofactor evidence="1">
        <name>Mg(2+)</name>
        <dbReference type="ChEBI" id="CHEBI:18420"/>
    </cofactor>
</comment>
<accession>A0A376VH94</accession>
<evidence type="ECO:0000256" key="4">
    <source>
        <dbReference type="ARBA" id="ARBA00022695"/>
    </source>
</evidence>
<evidence type="ECO:0000256" key="7">
    <source>
        <dbReference type="ARBA" id="ARBA00022840"/>
    </source>
</evidence>
<keyword evidence="6" id="KW-0547">Nucleotide-binding</keyword>
<evidence type="ECO:0000256" key="8">
    <source>
        <dbReference type="ARBA" id="ARBA00022842"/>
    </source>
</evidence>
<dbReference type="GO" id="GO:0005524">
    <property type="term" value="F:ATP binding"/>
    <property type="evidence" value="ECO:0007669"/>
    <property type="project" value="UniProtKB-KW"/>
</dbReference>
<dbReference type="EMBL" id="UGCU01000001">
    <property type="protein sequence ID" value="STJ11136.1"/>
    <property type="molecule type" value="Genomic_DNA"/>
</dbReference>
<keyword evidence="4" id="KW-0548">Nucleotidyltransferase</keyword>
<dbReference type="GO" id="GO:0046872">
    <property type="term" value="F:metal ion binding"/>
    <property type="evidence" value="ECO:0007669"/>
    <property type="project" value="UniProtKB-KW"/>
</dbReference>
<dbReference type="GO" id="GO:0070733">
    <property type="term" value="F:AMPylase activity"/>
    <property type="evidence" value="ECO:0007669"/>
    <property type="project" value="TreeGrafter"/>
</dbReference>
<evidence type="ECO:0000256" key="5">
    <source>
        <dbReference type="ARBA" id="ARBA00022723"/>
    </source>
</evidence>
<gene>
    <name evidence="9" type="primary">ydiU_1</name>
    <name evidence="9" type="ORF">NCTC9077_02838</name>
</gene>
<keyword evidence="8" id="KW-0460">Magnesium</keyword>
<keyword evidence="5" id="KW-0479">Metal-binding</keyword>
<keyword evidence="3" id="KW-0808">Transferase</keyword>
<dbReference type="Proteomes" id="UP000254495">
    <property type="component" value="Unassembled WGS sequence"/>
</dbReference>
<organism evidence="9 10">
    <name type="scientific">Escherichia coli</name>
    <dbReference type="NCBI Taxonomy" id="562"/>
    <lineage>
        <taxon>Bacteria</taxon>
        <taxon>Pseudomonadati</taxon>
        <taxon>Pseudomonadota</taxon>
        <taxon>Gammaproteobacteria</taxon>
        <taxon>Enterobacterales</taxon>
        <taxon>Enterobacteriaceae</taxon>
        <taxon>Escherichia</taxon>
    </lineage>
</organism>
<evidence type="ECO:0000256" key="1">
    <source>
        <dbReference type="ARBA" id="ARBA00001946"/>
    </source>
</evidence>
<proteinExistence type="inferred from homology"/>
<evidence type="ECO:0000313" key="10">
    <source>
        <dbReference type="Proteomes" id="UP000254495"/>
    </source>
</evidence>
<dbReference type="InterPro" id="IPR003846">
    <property type="entry name" value="SelO"/>
</dbReference>
<sequence length="55" mass="5862">MSPLAQVYSGHQFGVWAGQLGDGRGILLGEQQLADGTTMDWHLKGAGLTPYSRMG</sequence>